<dbReference type="Proteomes" id="UP000275232">
    <property type="component" value="Unassembled WGS sequence"/>
</dbReference>
<organism evidence="4 5">
    <name type="scientific">Aurantiacibacter spongiae</name>
    <dbReference type="NCBI Taxonomy" id="2488860"/>
    <lineage>
        <taxon>Bacteria</taxon>
        <taxon>Pseudomonadati</taxon>
        <taxon>Pseudomonadota</taxon>
        <taxon>Alphaproteobacteria</taxon>
        <taxon>Sphingomonadales</taxon>
        <taxon>Erythrobacteraceae</taxon>
        <taxon>Aurantiacibacter</taxon>
    </lineage>
</organism>
<proteinExistence type="predicted"/>
<dbReference type="PANTHER" id="PTHR42970">
    <property type="entry name" value="PECTATE LYASE C-RELATED"/>
    <property type="match status" value="1"/>
</dbReference>
<dbReference type="EMBL" id="RPFZ01000001">
    <property type="protein sequence ID" value="RPF72710.1"/>
    <property type="molecule type" value="Genomic_DNA"/>
</dbReference>
<dbReference type="InterPro" id="IPR011050">
    <property type="entry name" value="Pectin_lyase_fold/virulence"/>
</dbReference>
<sequence length="460" mass="48921">MFAVAAGLALAATNAPGSCSGSGSNSASAPIEQPGPSQPVVQTNSAAFPGATGYGAASRGGRDGRIMWVTTTADNTSGSLRECLEARGARVCIFRTGGIFRFVGRPPVIHDPYLTIAGESAPAPGVTLAHSGGSEARTPLVVKGTHDVVVRHIRVRNDIEGEHRQSEDSFTIEDSDNVILDHVSGSWARDELVNGYGDNDRITISNSIFAEGIPRHDKCALLASDPTGAQRLSFIGNLCAHNGDRNPDVNFPPMSCVEIINNTFYNAQSAFAEIWSSFGGSPVSLVGNSFIAGPNTGHNAIGIMQHELNATGEAQIYEWDNAFDGRFVHIGPEVAAVRVAEPPCPLTVNPLSPADAYRRVLASSGALPRDAVDERIVTEVRNRSGSIVQAPGSIPARFLAGSTEPAYPDIDRDGMDDGWEEANGIDRYEPDAWEDADRDGIANLEEFLAYRHTQLMNAAR</sequence>
<dbReference type="AlphaFoldDB" id="A0A3N5CYG6"/>
<keyword evidence="1" id="KW-0479">Metal-binding</keyword>
<comment type="caution">
    <text evidence="4">The sequence shown here is derived from an EMBL/GenBank/DDBJ whole genome shotgun (WGS) entry which is preliminary data.</text>
</comment>
<evidence type="ECO:0000313" key="5">
    <source>
        <dbReference type="Proteomes" id="UP000275232"/>
    </source>
</evidence>
<gene>
    <name evidence="4" type="ORF">EG799_05805</name>
</gene>
<dbReference type="SUPFAM" id="SSF51126">
    <property type="entry name" value="Pectin lyase-like"/>
    <property type="match status" value="1"/>
</dbReference>
<reference evidence="4 5" key="1">
    <citation type="submission" date="2018-11" db="EMBL/GenBank/DDBJ databases">
        <title>Erythrobacter spongiae sp. nov., isolated from a marine sponge.</title>
        <authorList>
            <person name="Zhuang L."/>
            <person name="Luo L."/>
        </authorList>
    </citation>
    <scope>NUCLEOTIDE SEQUENCE [LARGE SCALE GENOMIC DNA]</scope>
    <source>
        <strain evidence="4 5">HN-E23</strain>
    </source>
</reference>
<keyword evidence="4" id="KW-0456">Lyase</keyword>
<evidence type="ECO:0000256" key="1">
    <source>
        <dbReference type="ARBA" id="ARBA00022723"/>
    </source>
</evidence>
<evidence type="ECO:0000256" key="3">
    <source>
        <dbReference type="SAM" id="MobiDB-lite"/>
    </source>
</evidence>
<keyword evidence="2" id="KW-0325">Glycoprotein</keyword>
<dbReference type="InterPro" id="IPR012334">
    <property type="entry name" value="Pectin_lyas_fold"/>
</dbReference>
<dbReference type="PANTHER" id="PTHR42970:SF1">
    <property type="entry name" value="PECTATE LYASE C-RELATED"/>
    <property type="match status" value="1"/>
</dbReference>
<protein>
    <submittedName>
        <fullName evidence="4">Pectate lyase</fullName>
    </submittedName>
</protein>
<keyword evidence="5" id="KW-1185">Reference proteome</keyword>
<evidence type="ECO:0000313" key="4">
    <source>
        <dbReference type="EMBL" id="RPF72710.1"/>
    </source>
</evidence>
<dbReference type="GO" id="GO:0016829">
    <property type="term" value="F:lyase activity"/>
    <property type="evidence" value="ECO:0007669"/>
    <property type="project" value="UniProtKB-KW"/>
</dbReference>
<feature type="compositionally biased region" description="Low complexity" evidence="3">
    <location>
        <begin position="15"/>
        <end position="30"/>
    </location>
</feature>
<dbReference type="InterPro" id="IPR052063">
    <property type="entry name" value="Polysaccharide_Lyase_1"/>
</dbReference>
<accession>A0A3N5CYG6</accession>
<evidence type="ECO:0000256" key="2">
    <source>
        <dbReference type="ARBA" id="ARBA00023180"/>
    </source>
</evidence>
<dbReference type="Gene3D" id="2.160.20.10">
    <property type="entry name" value="Single-stranded right-handed beta-helix, Pectin lyase-like"/>
    <property type="match status" value="1"/>
</dbReference>
<feature type="region of interest" description="Disordered" evidence="3">
    <location>
        <begin position="15"/>
        <end position="46"/>
    </location>
</feature>
<dbReference type="OrthoDB" id="8737820at2"/>
<dbReference type="GO" id="GO:0046872">
    <property type="term" value="F:metal ion binding"/>
    <property type="evidence" value="ECO:0007669"/>
    <property type="project" value="UniProtKB-KW"/>
</dbReference>
<name>A0A3N5CYG6_9SPHN</name>